<comment type="caution">
    <text evidence="1">The sequence shown here is derived from an EMBL/GenBank/DDBJ whole genome shotgun (WGS) entry which is preliminary data.</text>
</comment>
<dbReference type="Pfam" id="PF07103">
    <property type="entry name" value="DUF1365"/>
    <property type="match status" value="1"/>
</dbReference>
<dbReference type="OrthoDB" id="9778801at2"/>
<accession>A0A4R7T6D2</accession>
<dbReference type="EMBL" id="SOCE01000001">
    <property type="protein sequence ID" value="TDU87255.1"/>
    <property type="molecule type" value="Genomic_DNA"/>
</dbReference>
<sequence>MVKPELPLLPAVVPGRVSHTRRVPLRHRFAYRTYQWLVDVDDVPHHGILASFSPADHLGSPDRTLRENVAAFTAAQGVVLEQDDRVLMLANARSLGYVFDPLSVFWCLKSTGELRCVVLEIHNTYGERHAHLALPDDSGRFSLGKEFYVSPFFTVHGRYDVALRLTPEKVTVAIDLVQDDVRVFSAAFTGRPRPARSKAVVAAALRTPLVTYQVWTLIRLHGIGLWLRRLPVVPRRPHIPPEGVR</sequence>
<name>A0A4R7T6D2_9ACTN</name>
<evidence type="ECO:0000313" key="2">
    <source>
        <dbReference type="Proteomes" id="UP000295151"/>
    </source>
</evidence>
<dbReference type="RefSeq" id="WP_133977049.1">
    <property type="nucleotide sequence ID" value="NZ_SOCE01000001.1"/>
</dbReference>
<protein>
    <recommendedName>
        <fullName evidence="3">DUF1365 family protein</fullName>
    </recommendedName>
</protein>
<dbReference type="PANTHER" id="PTHR33973">
    <property type="entry name" value="OS07G0153300 PROTEIN"/>
    <property type="match status" value="1"/>
</dbReference>
<dbReference type="InterPro" id="IPR010775">
    <property type="entry name" value="DUF1365"/>
</dbReference>
<proteinExistence type="predicted"/>
<evidence type="ECO:0000313" key="1">
    <source>
        <dbReference type="EMBL" id="TDU87255.1"/>
    </source>
</evidence>
<dbReference type="PANTHER" id="PTHR33973:SF4">
    <property type="entry name" value="OS07G0153300 PROTEIN"/>
    <property type="match status" value="1"/>
</dbReference>
<keyword evidence="2" id="KW-1185">Reference proteome</keyword>
<dbReference type="Proteomes" id="UP000295151">
    <property type="component" value="Unassembled WGS sequence"/>
</dbReference>
<organism evidence="1 2">
    <name type="scientific">Kribbella voronezhensis</name>
    <dbReference type="NCBI Taxonomy" id="2512212"/>
    <lineage>
        <taxon>Bacteria</taxon>
        <taxon>Bacillati</taxon>
        <taxon>Actinomycetota</taxon>
        <taxon>Actinomycetes</taxon>
        <taxon>Propionibacteriales</taxon>
        <taxon>Kribbellaceae</taxon>
        <taxon>Kribbella</taxon>
    </lineage>
</organism>
<dbReference type="AlphaFoldDB" id="A0A4R7T6D2"/>
<reference evidence="1 2" key="1">
    <citation type="submission" date="2019-03" db="EMBL/GenBank/DDBJ databases">
        <title>Genomic Encyclopedia of Type Strains, Phase III (KMG-III): the genomes of soil and plant-associated and newly described type strains.</title>
        <authorList>
            <person name="Whitman W."/>
        </authorList>
    </citation>
    <scope>NUCLEOTIDE SEQUENCE [LARGE SCALE GENOMIC DNA]</scope>
    <source>
        <strain evidence="1 2">VKM Ac-2575</strain>
    </source>
</reference>
<evidence type="ECO:0008006" key="3">
    <source>
        <dbReference type="Google" id="ProtNLM"/>
    </source>
</evidence>
<gene>
    <name evidence="1" type="ORF">EV138_0773</name>
</gene>